<keyword evidence="3" id="KW-0547">Nucleotide-binding</keyword>
<evidence type="ECO:0000313" key="8">
    <source>
        <dbReference type="Proteomes" id="UP000620670"/>
    </source>
</evidence>
<evidence type="ECO:0000256" key="5">
    <source>
        <dbReference type="ARBA" id="ARBA00022970"/>
    </source>
</evidence>
<dbReference type="InterPro" id="IPR027417">
    <property type="entry name" value="P-loop_NTPase"/>
</dbReference>
<dbReference type="Proteomes" id="UP000620670">
    <property type="component" value="Unassembled WGS sequence"/>
</dbReference>
<evidence type="ECO:0000256" key="1">
    <source>
        <dbReference type="ARBA" id="ARBA00005417"/>
    </source>
</evidence>
<dbReference type="InterPro" id="IPR052156">
    <property type="entry name" value="BCAA_Transport_ATP-bd_LivF"/>
</dbReference>
<dbReference type="PROSITE" id="PS00211">
    <property type="entry name" value="ABC_TRANSPORTER_1"/>
    <property type="match status" value="1"/>
</dbReference>
<dbReference type="GO" id="GO:0005524">
    <property type="term" value="F:ATP binding"/>
    <property type="evidence" value="ECO:0007669"/>
    <property type="project" value="UniProtKB-KW"/>
</dbReference>
<evidence type="ECO:0000256" key="3">
    <source>
        <dbReference type="ARBA" id="ARBA00022741"/>
    </source>
</evidence>
<dbReference type="RefSeq" id="WP_199045603.1">
    <property type="nucleotide sequence ID" value="NZ_JAELXT010000001.1"/>
</dbReference>
<dbReference type="SUPFAM" id="SSF52540">
    <property type="entry name" value="P-loop containing nucleoside triphosphate hydrolases"/>
    <property type="match status" value="1"/>
</dbReference>
<organism evidence="7 8">
    <name type="scientific">Microvirga splendida</name>
    <dbReference type="NCBI Taxonomy" id="2795727"/>
    <lineage>
        <taxon>Bacteria</taxon>
        <taxon>Pseudomonadati</taxon>
        <taxon>Pseudomonadota</taxon>
        <taxon>Alphaproteobacteria</taxon>
        <taxon>Hyphomicrobiales</taxon>
        <taxon>Methylobacteriaceae</taxon>
        <taxon>Microvirga</taxon>
    </lineage>
</organism>
<feature type="domain" description="ABC transporter" evidence="6">
    <location>
        <begin position="7"/>
        <end position="235"/>
    </location>
</feature>
<accession>A0ABS0XUU2</accession>
<dbReference type="InterPro" id="IPR003439">
    <property type="entry name" value="ABC_transporter-like_ATP-bd"/>
</dbReference>
<sequence>MRYDPLLWVENLQGWYGESHILHGVSLSVPRAQTIAILGRNGVGKTSTLRGIVGLLSRATGSVRMNGTELIGMPRHRIAYTGIGYVPEERGIYGSLSVQENLDLLPRISDRGMSLERIFDLFPNLKERRRAAGGTLSGGEQQMLSIARVLRAGPELLVLDEPTEGLSPVIVQHIGRVLNALKKDGLTMLLVEQNFHFARHLADHFYLMEEGRVVDDFAARDLDARLDTVSSLIGV</sequence>
<keyword evidence="5" id="KW-0029">Amino-acid transport</keyword>
<dbReference type="Gene3D" id="3.40.50.300">
    <property type="entry name" value="P-loop containing nucleotide triphosphate hydrolases"/>
    <property type="match status" value="1"/>
</dbReference>
<dbReference type="PANTHER" id="PTHR43820:SF4">
    <property type="entry name" value="HIGH-AFFINITY BRANCHED-CHAIN AMINO ACID TRANSPORT ATP-BINDING PROTEIN LIVF"/>
    <property type="match status" value="1"/>
</dbReference>
<dbReference type="PROSITE" id="PS50893">
    <property type="entry name" value="ABC_TRANSPORTER_2"/>
    <property type="match status" value="1"/>
</dbReference>
<protein>
    <submittedName>
        <fullName evidence="7">ABC transporter ATP-binding protein</fullName>
    </submittedName>
</protein>
<proteinExistence type="inferred from homology"/>
<dbReference type="SMART" id="SM00382">
    <property type="entry name" value="AAA"/>
    <property type="match status" value="1"/>
</dbReference>
<keyword evidence="2" id="KW-0813">Transport</keyword>
<dbReference type="InterPro" id="IPR017871">
    <property type="entry name" value="ABC_transporter-like_CS"/>
</dbReference>
<dbReference type="PANTHER" id="PTHR43820">
    <property type="entry name" value="HIGH-AFFINITY BRANCHED-CHAIN AMINO ACID TRANSPORT ATP-BINDING PROTEIN LIVF"/>
    <property type="match status" value="1"/>
</dbReference>
<keyword evidence="8" id="KW-1185">Reference proteome</keyword>
<comment type="similarity">
    <text evidence="1">Belongs to the ABC transporter superfamily.</text>
</comment>
<dbReference type="InterPro" id="IPR003593">
    <property type="entry name" value="AAA+_ATPase"/>
</dbReference>
<evidence type="ECO:0000256" key="2">
    <source>
        <dbReference type="ARBA" id="ARBA00022448"/>
    </source>
</evidence>
<gene>
    <name evidence="7" type="ORF">JAO75_00215</name>
</gene>
<evidence type="ECO:0000256" key="4">
    <source>
        <dbReference type="ARBA" id="ARBA00022840"/>
    </source>
</evidence>
<name>A0ABS0XUU2_9HYPH</name>
<reference evidence="8" key="1">
    <citation type="submission" date="2020-12" db="EMBL/GenBank/DDBJ databases">
        <title>Hymenobacter sp.</title>
        <authorList>
            <person name="Kim M.K."/>
        </authorList>
    </citation>
    <scope>NUCLEOTIDE SEQUENCE [LARGE SCALE GENOMIC DNA]</scope>
    <source>
        <strain evidence="8">BT325</strain>
    </source>
</reference>
<dbReference type="CDD" id="cd03224">
    <property type="entry name" value="ABC_TM1139_LivF_branched"/>
    <property type="match status" value="1"/>
</dbReference>
<evidence type="ECO:0000259" key="6">
    <source>
        <dbReference type="PROSITE" id="PS50893"/>
    </source>
</evidence>
<dbReference type="Pfam" id="PF00005">
    <property type="entry name" value="ABC_tran"/>
    <property type="match status" value="1"/>
</dbReference>
<dbReference type="EMBL" id="JAELXT010000001">
    <property type="protein sequence ID" value="MBJ6123816.1"/>
    <property type="molecule type" value="Genomic_DNA"/>
</dbReference>
<comment type="caution">
    <text evidence="7">The sequence shown here is derived from an EMBL/GenBank/DDBJ whole genome shotgun (WGS) entry which is preliminary data.</text>
</comment>
<keyword evidence="4 7" id="KW-0067">ATP-binding</keyword>
<evidence type="ECO:0000313" key="7">
    <source>
        <dbReference type="EMBL" id="MBJ6123816.1"/>
    </source>
</evidence>